<keyword evidence="1" id="KW-0472">Membrane</keyword>
<feature type="transmembrane region" description="Helical" evidence="1">
    <location>
        <begin position="261"/>
        <end position="282"/>
    </location>
</feature>
<dbReference type="OrthoDB" id="3527261at2759"/>
<reference evidence="2 3" key="1">
    <citation type="submission" date="2019-12" db="EMBL/GenBank/DDBJ databases">
        <title>Draft genome sequence of the ascomycete Xylaria multiplex DSM 110363.</title>
        <authorList>
            <person name="Buettner E."/>
            <person name="Kellner H."/>
        </authorList>
    </citation>
    <scope>NUCLEOTIDE SEQUENCE [LARGE SCALE GENOMIC DNA]</scope>
    <source>
        <strain evidence="2 3">DSM 110363</strain>
    </source>
</reference>
<sequence length="450" mass="50917">MLNDAREIFWSAIDAYPWVSSLANILPLSALLDFIDIPRTLHAYELNGAAPLWCWPITPAGSRLILSKHTTEDPCCLDKFGGSPSLICLDGRWGDVYNAASPETLRLCLATAPITHIANDDPQMTRNGARIQKLTVVRVSHLASNFVGRQRQHSWSFIGASVVGWIILIGLIIFSGLMHCWLTLAFLFIVPATGAMVYLTRGGKPRELRPGPYGKYQRLVVAALHMNETEWFVFYGESVLVNSLLNHRLRRRRFFNAHNRLFDTTLRILILGQWALAIGAAALQAWDAYLITFWVAFCILSHTFVFPPERCAKDWAKRVAGLRFERFETLLSRRRPLLNAIMVLNPDTFAVDPNTKKRDYDKLHEGALQWIDPILKRGADRARWEEATRRAMADVKKMPQPSKGNIKITVNTLEGGKWAKDYEGCYWRSSIVEGIVMAKRIAEKAGLDIS</sequence>
<feature type="transmembrane region" description="Helical" evidence="1">
    <location>
        <begin position="181"/>
        <end position="199"/>
    </location>
</feature>
<dbReference type="InParanoid" id="A0A7C8MV61"/>
<keyword evidence="3" id="KW-1185">Reference proteome</keyword>
<keyword evidence="1" id="KW-0812">Transmembrane</keyword>
<evidence type="ECO:0000256" key="1">
    <source>
        <dbReference type="SAM" id="Phobius"/>
    </source>
</evidence>
<evidence type="ECO:0000313" key="2">
    <source>
        <dbReference type="EMBL" id="KAF2971188.1"/>
    </source>
</evidence>
<dbReference type="AlphaFoldDB" id="A0A7C8MV61"/>
<comment type="caution">
    <text evidence="2">The sequence shown here is derived from an EMBL/GenBank/DDBJ whole genome shotgun (WGS) entry which is preliminary data.</text>
</comment>
<accession>A0A7C8MV61</accession>
<proteinExistence type="predicted"/>
<name>A0A7C8MV61_9PEZI</name>
<dbReference type="Proteomes" id="UP000481858">
    <property type="component" value="Unassembled WGS sequence"/>
</dbReference>
<protein>
    <submittedName>
        <fullName evidence="2">Uncharacterized protein</fullName>
    </submittedName>
</protein>
<feature type="transmembrane region" description="Helical" evidence="1">
    <location>
        <begin position="288"/>
        <end position="307"/>
    </location>
</feature>
<evidence type="ECO:0000313" key="3">
    <source>
        <dbReference type="Proteomes" id="UP000481858"/>
    </source>
</evidence>
<keyword evidence="1" id="KW-1133">Transmembrane helix</keyword>
<organism evidence="2 3">
    <name type="scientific">Xylaria multiplex</name>
    <dbReference type="NCBI Taxonomy" id="323545"/>
    <lineage>
        <taxon>Eukaryota</taxon>
        <taxon>Fungi</taxon>
        <taxon>Dikarya</taxon>
        <taxon>Ascomycota</taxon>
        <taxon>Pezizomycotina</taxon>
        <taxon>Sordariomycetes</taxon>
        <taxon>Xylariomycetidae</taxon>
        <taxon>Xylariales</taxon>
        <taxon>Xylariaceae</taxon>
        <taxon>Xylaria</taxon>
    </lineage>
</organism>
<dbReference type="EMBL" id="WUBL01000015">
    <property type="protein sequence ID" value="KAF2971188.1"/>
    <property type="molecule type" value="Genomic_DNA"/>
</dbReference>
<feature type="transmembrane region" description="Helical" evidence="1">
    <location>
        <begin position="155"/>
        <end position="175"/>
    </location>
</feature>
<gene>
    <name evidence="2" type="ORF">GQX73_g2408</name>
</gene>